<dbReference type="STRING" id="690879.TSACC_3260"/>
<keyword evidence="1" id="KW-0812">Transmembrane</keyword>
<protein>
    <submittedName>
        <fullName evidence="2">Verru_Chthon cassette protein C</fullName>
    </submittedName>
</protein>
<organism evidence="2 3">
    <name type="scientific">Terrimicrobium sacchariphilum</name>
    <dbReference type="NCBI Taxonomy" id="690879"/>
    <lineage>
        <taxon>Bacteria</taxon>
        <taxon>Pseudomonadati</taxon>
        <taxon>Verrucomicrobiota</taxon>
        <taxon>Terrimicrobiia</taxon>
        <taxon>Terrimicrobiales</taxon>
        <taxon>Terrimicrobiaceae</taxon>
        <taxon>Terrimicrobium</taxon>
    </lineage>
</organism>
<dbReference type="InParanoid" id="A0A146GFF4"/>
<accession>A0A146GFF4</accession>
<dbReference type="NCBIfam" id="TIGR02532">
    <property type="entry name" value="IV_pilin_GFxxxE"/>
    <property type="match status" value="1"/>
</dbReference>
<sequence length="306" mass="33414">MVMKKRSAFTLIELLVGMAILSILLLLIFNVIERTGALSSGSMSRMEAARIARECFDLIGRDLSGAQLPYNRSATNSLQFLVNPKDLEPSYANPHSIFWQAPLASSAENGNLAMAGYFVQRDVVTSDPKQNRFQLRRLYVEQSDTNRFDLLSTSGGNAWYRALVPEFAPTTESPQSAQGFKGWVADGVLGLWVRCLDARGKPIKLTAAGTDLQASFDSRQAFQSDRNRYPSTGFSALPAFVEVGMVTCSPSDTRRITKLPASGASGNPDTFYQDLNAFAANLQNDNPAAKSIMVSSRIIPILTADP</sequence>
<dbReference type="Pfam" id="PF07963">
    <property type="entry name" value="N_methyl"/>
    <property type="match status" value="1"/>
</dbReference>
<evidence type="ECO:0000256" key="1">
    <source>
        <dbReference type="SAM" id="Phobius"/>
    </source>
</evidence>
<dbReference type="InterPro" id="IPR012902">
    <property type="entry name" value="N_methyl_site"/>
</dbReference>
<name>A0A146GFF4_TERSA</name>
<keyword evidence="3" id="KW-1185">Reference proteome</keyword>
<dbReference type="AlphaFoldDB" id="A0A146GFF4"/>
<feature type="transmembrane region" description="Helical" evidence="1">
    <location>
        <begin position="12"/>
        <end position="32"/>
    </location>
</feature>
<gene>
    <name evidence="2" type="ORF">TSACC_3260</name>
</gene>
<keyword evidence="1" id="KW-1133">Transmembrane helix</keyword>
<reference evidence="3" key="1">
    <citation type="journal article" date="2017" name="Genome Announc.">
        <title>Draft Genome Sequence of Terrimicrobium sacchariphilum NM-5T, a Facultative Anaerobic Soil Bacterium of the Class Spartobacteria.</title>
        <authorList>
            <person name="Qiu Y.L."/>
            <person name="Tourlousse D.M."/>
            <person name="Matsuura N."/>
            <person name="Ohashi A."/>
            <person name="Sekiguchi Y."/>
        </authorList>
    </citation>
    <scope>NUCLEOTIDE SEQUENCE [LARGE SCALE GENOMIC DNA]</scope>
    <source>
        <strain evidence="3">NM-5</strain>
    </source>
</reference>
<dbReference type="EMBL" id="BDCO01000003">
    <property type="protein sequence ID" value="GAT35196.1"/>
    <property type="molecule type" value="Genomic_DNA"/>
</dbReference>
<dbReference type="Proteomes" id="UP000076023">
    <property type="component" value="Unassembled WGS sequence"/>
</dbReference>
<dbReference type="OrthoDB" id="182569at2"/>
<comment type="caution">
    <text evidence="2">The sequence shown here is derived from an EMBL/GenBank/DDBJ whole genome shotgun (WGS) entry which is preliminary data.</text>
</comment>
<evidence type="ECO:0000313" key="2">
    <source>
        <dbReference type="EMBL" id="GAT35196.1"/>
    </source>
</evidence>
<proteinExistence type="predicted"/>
<evidence type="ECO:0000313" key="3">
    <source>
        <dbReference type="Proteomes" id="UP000076023"/>
    </source>
</evidence>
<keyword evidence="1" id="KW-0472">Membrane</keyword>